<dbReference type="EMBL" id="JAAAMI010000002">
    <property type="protein sequence ID" value="NDV42947.1"/>
    <property type="molecule type" value="Genomic_DNA"/>
</dbReference>
<dbReference type="AlphaFoldDB" id="A0A6I5KQY7"/>
<dbReference type="SUPFAM" id="SSF103247">
    <property type="entry name" value="TT1751-like"/>
    <property type="match status" value="1"/>
</dbReference>
<dbReference type="Gene3D" id="3.30.310.70">
    <property type="entry name" value="TT1751-like domain"/>
    <property type="match status" value="1"/>
</dbReference>
<sequence>MKAHVEHQLLPLPFGQVYETLKQRITDHGFLLLHEIDTQAIVAKHGITIPPLRQLLFFEPKYIAQIMAGDPLAINDIPLKLVLQEVDANTTQLSFKNPVGSLQGYGLDPAMAAELLGKVNNIIISW</sequence>
<accession>A0A6I5KQY7</accession>
<name>A0A6I5KQY7_9FLAO</name>
<dbReference type="InterPro" id="IPR005180">
    <property type="entry name" value="DUF302"/>
</dbReference>
<reference evidence="2 3" key="1">
    <citation type="submission" date="2020-01" db="EMBL/GenBank/DDBJ databases">
        <title>Muricauda sediminis sp.nov. 40Bstr401.</title>
        <authorList>
            <person name="Xue Z."/>
            <person name="Zhu S."/>
            <person name="Ren N."/>
            <person name="Chen T."/>
            <person name="Chen X."/>
            <person name="Chen J."/>
            <person name="Yang J."/>
        </authorList>
    </citation>
    <scope>NUCLEOTIDE SEQUENCE [LARGE SCALE GENOMIC DNA]</scope>
    <source>
        <strain evidence="2 3">40Bstr401</strain>
    </source>
</reference>
<protein>
    <submittedName>
        <fullName evidence="2">DUF302 domain-containing protein</fullName>
    </submittedName>
</protein>
<keyword evidence="3" id="KW-1185">Reference proteome</keyword>
<evidence type="ECO:0000313" key="2">
    <source>
        <dbReference type="EMBL" id="NDV42947.1"/>
    </source>
</evidence>
<feature type="domain" description="DUF302" evidence="1">
    <location>
        <begin position="36"/>
        <end position="98"/>
    </location>
</feature>
<proteinExistence type="predicted"/>
<organism evidence="2 3">
    <name type="scientific">Flagellimonas sediminis</name>
    <dbReference type="NCBI Taxonomy" id="2696468"/>
    <lineage>
        <taxon>Bacteria</taxon>
        <taxon>Pseudomonadati</taxon>
        <taxon>Bacteroidota</taxon>
        <taxon>Flavobacteriia</taxon>
        <taxon>Flavobacteriales</taxon>
        <taxon>Flavobacteriaceae</taxon>
        <taxon>Flagellimonas</taxon>
    </lineage>
</organism>
<dbReference type="Proteomes" id="UP000468707">
    <property type="component" value="Unassembled WGS sequence"/>
</dbReference>
<dbReference type="Pfam" id="PF03625">
    <property type="entry name" value="DUF302"/>
    <property type="match status" value="1"/>
</dbReference>
<dbReference type="RefSeq" id="WP_163634186.1">
    <property type="nucleotide sequence ID" value="NZ_JAAAMI010000002.1"/>
</dbReference>
<gene>
    <name evidence="2" type="ORF">GTK07_06365</name>
</gene>
<evidence type="ECO:0000259" key="1">
    <source>
        <dbReference type="Pfam" id="PF03625"/>
    </source>
</evidence>
<comment type="caution">
    <text evidence="2">The sequence shown here is derived from an EMBL/GenBank/DDBJ whole genome shotgun (WGS) entry which is preliminary data.</text>
</comment>
<dbReference type="InterPro" id="IPR035923">
    <property type="entry name" value="TT1751-like_sf"/>
</dbReference>
<dbReference type="CDD" id="cd14797">
    <property type="entry name" value="DUF302"/>
    <property type="match status" value="1"/>
</dbReference>
<evidence type="ECO:0000313" key="3">
    <source>
        <dbReference type="Proteomes" id="UP000468707"/>
    </source>
</evidence>